<dbReference type="HOGENOM" id="CLU_023194_19_1_10"/>
<dbReference type="STRING" id="929713.NIASO_15035"/>
<feature type="domain" description="Gfo/Idh/MocA-like oxidoreductase C-terminal" evidence="4">
    <location>
        <begin position="134"/>
        <end position="349"/>
    </location>
</feature>
<dbReference type="Gene3D" id="3.30.360.10">
    <property type="entry name" value="Dihydrodipicolinate Reductase, domain 2"/>
    <property type="match status" value="1"/>
</dbReference>
<organism evidence="5 6">
    <name type="scientific">Niabella soli DSM 19437</name>
    <dbReference type="NCBI Taxonomy" id="929713"/>
    <lineage>
        <taxon>Bacteria</taxon>
        <taxon>Pseudomonadati</taxon>
        <taxon>Bacteroidota</taxon>
        <taxon>Chitinophagia</taxon>
        <taxon>Chitinophagales</taxon>
        <taxon>Chitinophagaceae</taxon>
        <taxon>Niabella</taxon>
    </lineage>
</organism>
<dbReference type="SUPFAM" id="SSF55347">
    <property type="entry name" value="Glyceraldehyde-3-phosphate dehydrogenase-like, C-terminal domain"/>
    <property type="match status" value="1"/>
</dbReference>
<evidence type="ECO:0000259" key="3">
    <source>
        <dbReference type="Pfam" id="PF01408"/>
    </source>
</evidence>
<dbReference type="PANTHER" id="PTHR43708:SF5">
    <property type="entry name" value="CONSERVED EXPRESSED OXIDOREDUCTASE (EUROFUNG)-RELATED"/>
    <property type="match status" value="1"/>
</dbReference>
<evidence type="ECO:0000259" key="4">
    <source>
        <dbReference type="Pfam" id="PF02894"/>
    </source>
</evidence>
<dbReference type="GO" id="GO:0000166">
    <property type="term" value="F:nucleotide binding"/>
    <property type="evidence" value="ECO:0007669"/>
    <property type="project" value="InterPro"/>
</dbReference>
<dbReference type="SUPFAM" id="SSF51735">
    <property type="entry name" value="NAD(P)-binding Rossmann-fold domains"/>
    <property type="match status" value="1"/>
</dbReference>
<dbReference type="Proteomes" id="UP000003586">
    <property type="component" value="Chromosome"/>
</dbReference>
<dbReference type="InterPro" id="IPR036291">
    <property type="entry name" value="NAD(P)-bd_dom_sf"/>
</dbReference>
<dbReference type="OrthoDB" id="9815825at2"/>
<dbReference type="PANTHER" id="PTHR43708">
    <property type="entry name" value="CONSERVED EXPRESSED OXIDOREDUCTASE (EUROFUNG)"/>
    <property type="match status" value="1"/>
</dbReference>
<accession>W0F2T5</accession>
<reference evidence="5 6" key="1">
    <citation type="submission" date="2013-12" db="EMBL/GenBank/DDBJ databases">
        <authorList>
            <consortium name="DOE Joint Genome Institute"/>
            <person name="Eisen J."/>
            <person name="Huntemann M."/>
            <person name="Han J."/>
            <person name="Chen A."/>
            <person name="Kyrpides N."/>
            <person name="Mavromatis K."/>
            <person name="Markowitz V."/>
            <person name="Palaniappan K."/>
            <person name="Ivanova N."/>
            <person name="Schaumberg A."/>
            <person name="Pati A."/>
            <person name="Liolios K."/>
            <person name="Nordberg H.P."/>
            <person name="Cantor M.N."/>
            <person name="Hua S.X."/>
            <person name="Woyke T."/>
        </authorList>
    </citation>
    <scope>NUCLEOTIDE SEQUENCE [LARGE SCALE GENOMIC DNA]</scope>
    <source>
        <strain evidence="6">DSM 19437</strain>
    </source>
</reference>
<dbReference type="Gene3D" id="3.40.50.720">
    <property type="entry name" value="NAD(P)-binding Rossmann-like Domain"/>
    <property type="match status" value="1"/>
</dbReference>
<dbReference type="RefSeq" id="WP_008586806.1">
    <property type="nucleotide sequence ID" value="NZ_CP007035.1"/>
</dbReference>
<evidence type="ECO:0000313" key="6">
    <source>
        <dbReference type="Proteomes" id="UP000003586"/>
    </source>
</evidence>
<comment type="similarity">
    <text evidence="1">Belongs to the Gfo/Idh/MocA family.</text>
</comment>
<protein>
    <submittedName>
        <fullName evidence="5">Oxidoreductase</fullName>
    </submittedName>
</protein>
<keyword evidence="6" id="KW-1185">Reference proteome</keyword>
<dbReference type="GO" id="GO:0016491">
    <property type="term" value="F:oxidoreductase activity"/>
    <property type="evidence" value="ECO:0007669"/>
    <property type="project" value="UniProtKB-KW"/>
</dbReference>
<dbReference type="Pfam" id="PF02894">
    <property type="entry name" value="GFO_IDH_MocA_C"/>
    <property type="match status" value="1"/>
</dbReference>
<dbReference type="Pfam" id="PF01408">
    <property type="entry name" value="GFO_IDH_MocA"/>
    <property type="match status" value="1"/>
</dbReference>
<dbReference type="InterPro" id="IPR051317">
    <property type="entry name" value="Gfo/Idh/MocA_oxidoreduct"/>
</dbReference>
<dbReference type="InterPro" id="IPR004104">
    <property type="entry name" value="Gfo/Idh/MocA-like_OxRdtase_C"/>
</dbReference>
<evidence type="ECO:0000256" key="2">
    <source>
        <dbReference type="ARBA" id="ARBA00023002"/>
    </source>
</evidence>
<dbReference type="InterPro" id="IPR000683">
    <property type="entry name" value="Gfo/Idh/MocA-like_OxRdtase_N"/>
</dbReference>
<keyword evidence="2" id="KW-0560">Oxidoreductase</keyword>
<evidence type="ECO:0000256" key="1">
    <source>
        <dbReference type="ARBA" id="ARBA00010928"/>
    </source>
</evidence>
<feature type="domain" description="Gfo/Idh/MocA-like oxidoreductase N-terminal" evidence="3">
    <location>
        <begin position="11"/>
        <end position="121"/>
    </location>
</feature>
<sequence>MSQPIITGIASFGMSGKLFHAPFIDASPHYELRAIVERHKEESRERYPNAKLYRSFDELIADPEIELVIVNTPVQTHFEYSKKALEAGKNIVVEKPFMVNAGQAAQIDALANEKNLFLSVYQNRRYDGDYKAIKDVVSENMLGELKEVELRYDRYRPGHSGKAHKEGDQPGAGNLHDLGAHLIDQALQLFGFPEAVFADILTMRTELIANDYFEVLLFYPRPFRVRIKGTVFAKESPYPFVLQGENGTFLQQRSDLQESKLLEGVKPSIEPWISTPEGFDGVLHTTINGLDVQQQTRSEMGNYMNYYEDVYRALRNHGPNPVPASDAVLTMRVIDAALQSSKERRVVTL</sequence>
<evidence type="ECO:0000313" key="5">
    <source>
        <dbReference type="EMBL" id="AHF16108.1"/>
    </source>
</evidence>
<dbReference type="AlphaFoldDB" id="W0F2T5"/>
<dbReference type="eggNOG" id="COG0673">
    <property type="taxonomic scope" value="Bacteria"/>
</dbReference>
<name>W0F2T5_9BACT</name>
<proteinExistence type="inferred from homology"/>
<gene>
    <name evidence="5" type="ORF">NIASO_15035</name>
</gene>
<dbReference type="KEGG" id="nso:NIASO_15035"/>
<dbReference type="EMBL" id="CP007035">
    <property type="protein sequence ID" value="AHF16108.1"/>
    <property type="molecule type" value="Genomic_DNA"/>
</dbReference>